<dbReference type="Gene3D" id="3.40.50.300">
    <property type="entry name" value="P-loop containing nucleotide triphosphate hydrolases"/>
    <property type="match status" value="1"/>
</dbReference>
<name>A0A3S3SN02_9ACAR</name>
<dbReference type="EMBL" id="NCKU01000233">
    <property type="protein sequence ID" value="RWS16414.1"/>
    <property type="molecule type" value="Genomic_DNA"/>
</dbReference>
<comment type="caution">
    <text evidence="2">The sequence shown here is derived from an EMBL/GenBank/DDBJ whole genome shotgun (WGS) entry which is preliminary data.</text>
</comment>
<keyword evidence="1" id="KW-0235">DNA replication</keyword>
<dbReference type="PANTHER" id="PTHR11669:SF1">
    <property type="entry name" value="REPLICATION FACTOR C SUBUNIT 3"/>
    <property type="match status" value="1"/>
</dbReference>
<dbReference type="GO" id="GO:0006261">
    <property type="term" value="P:DNA-templated DNA replication"/>
    <property type="evidence" value="ECO:0007669"/>
    <property type="project" value="TreeGrafter"/>
</dbReference>
<dbReference type="STRING" id="1965070.A0A3S3SN02"/>
<dbReference type="Gene3D" id="1.20.272.10">
    <property type="match status" value="1"/>
</dbReference>
<dbReference type="GO" id="GO:0003689">
    <property type="term" value="F:DNA clamp loader activity"/>
    <property type="evidence" value="ECO:0007669"/>
    <property type="project" value="TreeGrafter"/>
</dbReference>
<dbReference type="SUPFAM" id="SSF48019">
    <property type="entry name" value="post-AAA+ oligomerization domain-like"/>
    <property type="match status" value="1"/>
</dbReference>
<proteinExistence type="predicted"/>
<reference evidence="2 3" key="1">
    <citation type="journal article" date="2018" name="Gigascience">
        <title>Genomes of trombidid mites reveal novel predicted allergens and laterally-transferred genes associated with secondary metabolism.</title>
        <authorList>
            <person name="Dong X."/>
            <person name="Chaisiri K."/>
            <person name="Xia D."/>
            <person name="Armstrong S.D."/>
            <person name="Fang Y."/>
            <person name="Donnelly M.J."/>
            <person name="Kadowaki T."/>
            <person name="McGarry J.W."/>
            <person name="Darby A.C."/>
            <person name="Makepeace B.L."/>
        </authorList>
    </citation>
    <scope>NUCLEOTIDE SEQUENCE [LARGE SCALE GENOMIC DNA]</scope>
    <source>
        <strain evidence="2">UoL-WK</strain>
    </source>
</reference>
<accession>A0A3S3SN02</accession>
<dbReference type="Proteomes" id="UP000285301">
    <property type="component" value="Unassembled WGS sequence"/>
</dbReference>
<dbReference type="CDD" id="cd00009">
    <property type="entry name" value="AAA"/>
    <property type="match status" value="1"/>
</dbReference>
<dbReference type="InterPro" id="IPR008921">
    <property type="entry name" value="DNA_pol3_clamp-load_cplx_C"/>
</dbReference>
<dbReference type="PANTHER" id="PTHR11669">
    <property type="entry name" value="REPLICATION FACTOR C / DNA POLYMERASE III GAMMA-TAU SUBUNIT"/>
    <property type="match status" value="1"/>
</dbReference>
<dbReference type="Pfam" id="PF22534">
    <property type="entry name" value="RFC_C"/>
    <property type="match status" value="1"/>
</dbReference>
<dbReference type="GO" id="GO:0003677">
    <property type="term" value="F:DNA binding"/>
    <property type="evidence" value="ECO:0007669"/>
    <property type="project" value="InterPro"/>
</dbReference>
<dbReference type="Gene3D" id="1.10.8.60">
    <property type="match status" value="1"/>
</dbReference>
<evidence type="ECO:0000313" key="3">
    <source>
        <dbReference type="Proteomes" id="UP000285301"/>
    </source>
</evidence>
<dbReference type="Pfam" id="PF13177">
    <property type="entry name" value="DNA_pol3_delta2"/>
    <property type="match status" value="1"/>
</dbReference>
<gene>
    <name evidence="2" type="ORF">B4U79_07190</name>
</gene>
<dbReference type="Pfam" id="PF21960">
    <property type="entry name" value="RCF1-5-like_lid"/>
    <property type="match status" value="1"/>
</dbReference>
<keyword evidence="3" id="KW-1185">Reference proteome</keyword>
<dbReference type="AlphaFoldDB" id="A0A3S3SN02"/>
<dbReference type="SUPFAM" id="SSF52540">
    <property type="entry name" value="P-loop containing nucleoside triphosphate hydrolases"/>
    <property type="match status" value="1"/>
</dbReference>
<evidence type="ECO:0000256" key="1">
    <source>
        <dbReference type="ARBA" id="ARBA00022705"/>
    </source>
</evidence>
<organism evidence="2 3">
    <name type="scientific">Dinothrombium tinctorium</name>
    <dbReference type="NCBI Taxonomy" id="1965070"/>
    <lineage>
        <taxon>Eukaryota</taxon>
        <taxon>Metazoa</taxon>
        <taxon>Ecdysozoa</taxon>
        <taxon>Arthropoda</taxon>
        <taxon>Chelicerata</taxon>
        <taxon>Arachnida</taxon>
        <taxon>Acari</taxon>
        <taxon>Acariformes</taxon>
        <taxon>Trombidiformes</taxon>
        <taxon>Prostigmata</taxon>
        <taxon>Anystina</taxon>
        <taxon>Parasitengona</taxon>
        <taxon>Trombidioidea</taxon>
        <taxon>Trombidiidae</taxon>
        <taxon>Dinothrombium</taxon>
    </lineage>
</organism>
<dbReference type="OrthoDB" id="761538at2759"/>
<dbReference type="GO" id="GO:0006281">
    <property type="term" value="P:DNA repair"/>
    <property type="evidence" value="ECO:0007669"/>
    <property type="project" value="TreeGrafter"/>
</dbReference>
<evidence type="ECO:0000313" key="2">
    <source>
        <dbReference type="EMBL" id="RWS16414.1"/>
    </source>
</evidence>
<dbReference type="GO" id="GO:0005663">
    <property type="term" value="C:DNA replication factor C complex"/>
    <property type="evidence" value="ECO:0007669"/>
    <property type="project" value="TreeGrafter"/>
</dbReference>
<dbReference type="InterPro" id="IPR050238">
    <property type="entry name" value="DNA_Rep/Repair_Clamp_Loader"/>
</dbReference>
<dbReference type="GO" id="GO:0005634">
    <property type="term" value="C:nucleus"/>
    <property type="evidence" value="ECO:0007669"/>
    <property type="project" value="TreeGrafter"/>
</dbReference>
<sequence>MIESNDFPNILIYGPLGSGKKTRIACILRQLYGVAASKTKIELKSIAVNASKKIDVKLVASSHHIELNPSDHHFYDRHVVTELIKVTAQSKNVFDNRFKVIVIHEAHKLTKEAQQALRRTMEKYVKAARVILNADTISTIIPPIQSRSLLIRVALPSRELLVPYLVEIARKENFHISSQIAEKIVDECERNTRKCLLTLETMKVKSKTSEVPRAGYLLCIDSMAEKILSARPQTSIRTTEEIRLQFYQLQMHLIPIELIYINLTRKLKSKLNSNEAKAKLIEMAARYQHNSVLGSKQIIHFEAFIANFLDMYFKQSQ</sequence>
<protein>
    <submittedName>
        <fullName evidence="2">Replication factor C subunit 3-like protein</fullName>
    </submittedName>
</protein>
<dbReference type="InterPro" id="IPR027417">
    <property type="entry name" value="P-loop_NTPase"/>
</dbReference>